<accession>A0A0K9XB06</accession>
<proteinExistence type="predicted"/>
<dbReference type="Pfam" id="PF25848">
    <property type="entry name" value="Rodlin"/>
    <property type="match status" value="1"/>
</dbReference>
<sequence>MLQKVLVTAAMTATALGAAATPATAVGNGQDTVDANGAKSAYGDTVTGGKESPQMTAIEGSLNKPCIALGKVGVQSVIGILLNLGIQDVPIATSQQMQECTDNSVISDGDDQLSHIADGIALVAGNGFGNE</sequence>
<dbReference type="Proteomes" id="UP000037288">
    <property type="component" value="Unassembled WGS sequence"/>
</dbReference>
<dbReference type="OrthoDB" id="4328869at2"/>
<name>A0A0K9XB06_9ACTN</name>
<evidence type="ECO:0000256" key="1">
    <source>
        <dbReference type="SAM" id="SignalP"/>
    </source>
</evidence>
<protein>
    <submittedName>
        <fullName evidence="2">RdlA protein</fullName>
    </submittedName>
</protein>
<dbReference type="InterPro" id="IPR047736">
    <property type="entry name" value="RdlA/B-like"/>
</dbReference>
<dbReference type="EMBL" id="LFXA01000014">
    <property type="protein sequence ID" value="KNB50600.1"/>
    <property type="molecule type" value="Genomic_DNA"/>
</dbReference>
<dbReference type="NCBIfam" id="NF041022">
    <property type="entry name" value="rodlin_AB"/>
    <property type="match status" value="1"/>
</dbReference>
<dbReference type="RefSeq" id="WP_049718001.1">
    <property type="nucleotide sequence ID" value="NZ_LFXA01000014.1"/>
</dbReference>
<reference evidence="3" key="1">
    <citation type="submission" date="2015-07" db="EMBL/GenBank/DDBJ databases">
        <title>Draft genome sequence of Streptomyces sp. CMAA 1322, a bacterium isolated from Caatinga biome, from dry forest semiarid of Brazil.</title>
        <authorList>
            <person name="Santos S.N."/>
            <person name="Gacesa R."/>
            <person name="Taketani R.G."/>
            <person name="Long P.F."/>
            <person name="Melo I.S."/>
        </authorList>
    </citation>
    <scope>NUCLEOTIDE SEQUENCE [LARGE SCALE GENOMIC DNA]</scope>
    <source>
        <strain evidence="3">CMAA 1322</strain>
    </source>
</reference>
<gene>
    <name evidence="2" type="ORF">AC230_21960</name>
</gene>
<evidence type="ECO:0000313" key="2">
    <source>
        <dbReference type="EMBL" id="KNB50600.1"/>
    </source>
</evidence>
<dbReference type="STRING" id="1678637.AC230_21960"/>
<feature type="chain" id="PRO_5005532505" evidence="1">
    <location>
        <begin position="26"/>
        <end position="131"/>
    </location>
</feature>
<dbReference type="AlphaFoldDB" id="A0A0K9XB06"/>
<organism evidence="2 3">
    <name type="scientific">Streptomyces caatingaensis</name>
    <dbReference type="NCBI Taxonomy" id="1678637"/>
    <lineage>
        <taxon>Bacteria</taxon>
        <taxon>Bacillati</taxon>
        <taxon>Actinomycetota</taxon>
        <taxon>Actinomycetes</taxon>
        <taxon>Kitasatosporales</taxon>
        <taxon>Streptomycetaceae</taxon>
        <taxon>Streptomyces</taxon>
    </lineage>
</organism>
<dbReference type="PATRIC" id="fig|1678637.3.peg.4707"/>
<comment type="caution">
    <text evidence="2">The sequence shown here is derived from an EMBL/GenBank/DDBJ whole genome shotgun (WGS) entry which is preliminary data.</text>
</comment>
<keyword evidence="3" id="KW-1185">Reference proteome</keyword>
<evidence type="ECO:0000313" key="3">
    <source>
        <dbReference type="Proteomes" id="UP000037288"/>
    </source>
</evidence>
<feature type="signal peptide" evidence="1">
    <location>
        <begin position="1"/>
        <end position="25"/>
    </location>
</feature>
<keyword evidence="1" id="KW-0732">Signal</keyword>